<dbReference type="GO" id="GO:0006269">
    <property type="term" value="P:DNA replication, synthesis of primer"/>
    <property type="evidence" value="ECO:0007669"/>
    <property type="project" value="UniProtKB-UniRule"/>
</dbReference>
<dbReference type="SMART" id="SM00400">
    <property type="entry name" value="ZnF_CHCC"/>
    <property type="match status" value="1"/>
</dbReference>
<dbReference type="EC" id="2.7.7.101" evidence="12"/>
<dbReference type="Gene3D" id="3.90.580.10">
    <property type="entry name" value="Zinc finger, CHC2-type domain"/>
    <property type="match status" value="1"/>
</dbReference>
<dbReference type="SUPFAM" id="SSF57783">
    <property type="entry name" value="Zinc beta-ribbon"/>
    <property type="match status" value="1"/>
</dbReference>
<keyword evidence="1 12" id="KW-0240">DNA-directed RNA polymerase</keyword>
<name>A0A292ZES1_SPHSA</name>
<dbReference type="InterPro" id="IPR037068">
    <property type="entry name" value="DNA_primase_core_N_sf"/>
</dbReference>
<evidence type="ECO:0000256" key="9">
    <source>
        <dbReference type="ARBA" id="ARBA00022842"/>
    </source>
</evidence>
<protein>
    <recommendedName>
        <fullName evidence="12 13">DNA primase</fullName>
        <ecNumber evidence="12">2.7.7.101</ecNumber>
    </recommendedName>
</protein>
<dbReference type="AlphaFoldDB" id="A0A292ZES1"/>
<dbReference type="InterPro" id="IPR002694">
    <property type="entry name" value="Znf_CHC2"/>
</dbReference>
<comment type="subunit">
    <text evidence="12">Monomer. Interacts with DnaB.</text>
</comment>
<evidence type="ECO:0000256" key="15">
    <source>
        <dbReference type="SAM" id="MobiDB-lite"/>
    </source>
</evidence>
<keyword evidence="11 12" id="KW-0804">Transcription</keyword>
<dbReference type="InterPro" id="IPR030846">
    <property type="entry name" value="DnaG_bac"/>
</dbReference>
<dbReference type="RefSeq" id="WP_099185816.1">
    <property type="nucleotide sequence ID" value="NZ_BEWI01000031.1"/>
</dbReference>
<dbReference type="GO" id="GO:0008270">
    <property type="term" value="F:zinc ion binding"/>
    <property type="evidence" value="ECO:0007669"/>
    <property type="project" value="UniProtKB-UniRule"/>
</dbReference>
<evidence type="ECO:0000259" key="16">
    <source>
        <dbReference type="PROSITE" id="PS50880"/>
    </source>
</evidence>
<evidence type="ECO:0000256" key="7">
    <source>
        <dbReference type="ARBA" id="ARBA00022771"/>
    </source>
</evidence>
<comment type="cofactor">
    <cofactor evidence="12 13 14">
        <name>Zn(2+)</name>
        <dbReference type="ChEBI" id="CHEBI:29105"/>
    </cofactor>
    <text evidence="12 13 14">Binds 1 zinc ion per monomer.</text>
</comment>
<feature type="domain" description="Toprim" evidence="16">
    <location>
        <begin position="263"/>
        <end position="345"/>
    </location>
</feature>
<comment type="similarity">
    <text evidence="12 13">Belongs to the DnaG primase family.</text>
</comment>
<dbReference type="NCBIfam" id="TIGR01391">
    <property type="entry name" value="dnaG"/>
    <property type="match status" value="1"/>
</dbReference>
<dbReference type="SMART" id="SM00493">
    <property type="entry name" value="TOPRIM"/>
    <property type="match status" value="1"/>
</dbReference>
<keyword evidence="10 12" id="KW-0238">DNA-binding</keyword>
<evidence type="ECO:0000256" key="1">
    <source>
        <dbReference type="ARBA" id="ARBA00022478"/>
    </source>
</evidence>
<keyword evidence="2 12" id="KW-0639">Primosome</keyword>
<keyword evidence="3 12" id="KW-0808">Transferase</keyword>
<dbReference type="InterPro" id="IPR013264">
    <property type="entry name" value="DNAG_N"/>
</dbReference>
<dbReference type="PANTHER" id="PTHR30313">
    <property type="entry name" value="DNA PRIMASE"/>
    <property type="match status" value="1"/>
</dbReference>
<keyword evidence="4 12" id="KW-0548">Nucleotidyltransferase</keyword>
<evidence type="ECO:0000256" key="12">
    <source>
        <dbReference type="HAMAP-Rule" id="MF_00974"/>
    </source>
</evidence>
<dbReference type="PIRSF" id="PIRSF002811">
    <property type="entry name" value="DnaG"/>
    <property type="match status" value="1"/>
</dbReference>
<reference evidence="17 18" key="2">
    <citation type="journal article" date="2013" name="Environ. Sci. Technol.">
        <title>The 4-tert-butylphenol-utilizing bacterium Sphingobium fuliginis OMI can degrade bisphenols via phenolic ring hydroxylation and meta-cleavage pathway.</title>
        <authorList>
            <person name="Ogata Y."/>
            <person name="Goda S."/>
            <person name="Toyama T."/>
            <person name="Sei K."/>
            <person name="Ike M."/>
        </authorList>
    </citation>
    <scope>NUCLEOTIDE SEQUENCE [LARGE SCALE GENOMIC DNA]</scope>
    <source>
        <strain evidence="17 18">OMI</strain>
    </source>
</reference>
<dbReference type="InterPro" id="IPR036977">
    <property type="entry name" value="DNA_primase_Znf_CHC2"/>
</dbReference>
<evidence type="ECO:0000256" key="4">
    <source>
        <dbReference type="ARBA" id="ARBA00022695"/>
    </source>
</evidence>
<feature type="region of interest" description="Disordered" evidence="15">
    <location>
        <begin position="437"/>
        <end position="466"/>
    </location>
</feature>
<evidence type="ECO:0000256" key="14">
    <source>
        <dbReference type="PIRSR" id="PIRSR002811-1"/>
    </source>
</evidence>
<feature type="zinc finger region" description="CHC2-type" evidence="12 14">
    <location>
        <begin position="38"/>
        <end position="62"/>
    </location>
</feature>
<dbReference type="GO" id="GO:1990077">
    <property type="term" value="C:primosome complex"/>
    <property type="evidence" value="ECO:0007669"/>
    <property type="project" value="UniProtKB-KW"/>
</dbReference>
<dbReference type="PANTHER" id="PTHR30313:SF2">
    <property type="entry name" value="DNA PRIMASE"/>
    <property type="match status" value="1"/>
</dbReference>
<dbReference type="PROSITE" id="PS50880">
    <property type="entry name" value="TOPRIM"/>
    <property type="match status" value="1"/>
</dbReference>
<gene>
    <name evidence="12" type="primary">dnaG</name>
    <name evidence="17" type="ORF">SFOMI_2157</name>
</gene>
<dbReference type="Pfam" id="PF13662">
    <property type="entry name" value="Toprim_4"/>
    <property type="match status" value="1"/>
</dbReference>
<dbReference type="SUPFAM" id="SSF56731">
    <property type="entry name" value="DNA primase core"/>
    <property type="match status" value="1"/>
</dbReference>
<dbReference type="InterPro" id="IPR050219">
    <property type="entry name" value="DnaG_primase"/>
</dbReference>
<sequence length="633" mass="69267">MSLSPAFLDELRARTSLSTLIGRTVKVQKAGREYKACCPFHNEKTPSFTINDEKGFYHCFGCGAHGDAIRWMTDHRGLPFMEAAKELAQAAGMDVPAPDPRAAKRAEQARGLHDVMAAAQGFFEEQLGGIEGAEARAYLQQRGIAAGTARTFGFGFSPDGRGRLKTALKEFGEPLLIEAGLLIDPDGAEPDSGNARKRDSYDRFRGRLMLPIRDIRGRVIAFGGRILGAGEPKYLNSPDTPLFDKGRTLYNIDRASPASRQTGRIIVVEGYMDVIALAQAGFEESVAPLGTALTEHQIERLWKMADVPILCFDGDSAGQKAAIRAATRALPLLRPGMSLAFATLPAGQDPDDLIRAEGPAAMEAVLGAAEPLVERLWKYEQAAAPLDTPEQRAALKQRLSAITDAIAHPDVRAHYVHAFRERYDALFFARAAFQPRHQRGGGSARSGWQRDRRGNWKPPLPPAGSEARAIGASGMEQRLLRAVLASLLRHPDQIALHREMLIGLRIADTVLAELLNAMIAASFSKETVETGGLLTILGQGEVYNMAKGMLRADTFTFTPHGSKADSDRVRRDLNEAIRVMAQGPELEAALAEATRRARDDLNEDSFAEQQRVRKLKLDHDRRLAELAQSEDII</sequence>
<dbReference type="Proteomes" id="UP000221538">
    <property type="component" value="Unassembled WGS sequence"/>
</dbReference>
<evidence type="ECO:0000256" key="2">
    <source>
        <dbReference type="ARBA" id="ARBA00022515"/>
    </source>
</evidence>
<dbReference type="Gene3D" id="3.90.980.10">
    <property type="entry name" value="DNA primase, catalytic core, N-terminal domain"/>
    <property type="match status" value="1"/>
</dbReference>
<proteinExistence type="inferred from homology"/>
<dbReference type="InterPro" id="IPR034151">
    <property type="entry name" value="TOPRIM_DnaG_bac"/>
</dbReference>
<evidence type="ECO:0000256" key="13">
    <source>
        <dbReference type="PIRNR" id="PIRNR002811"/>
    </source>
</evidence>
<organism evidence="17 18">
    <name type="scientific">Sphingobium fuliginis (strain ATCC 27551)</name>
    <dbReference type="NCBI Taxonomy" id="336203"/>
    <lineage>
        <taxon>Bacteria</taxon>
        <taxon>Pseudomonadati</taxon>
        <taxon>Pseudomonadota</taxon>
        <taxon>Alphaproteobacteria</taxon>
        <taxon>Sphingomonadales</taxon>
        <taxon>Sphingomonadaceae</taxon>
        <taxon>Sphingobium</taxon>
    </lineage>
</organism>
<dbReference type="EMBL" id="BEWI01000031">
    <property type="protein sequence ID" value="GAY21608.1"/>
    <property type="molecule type" value="Genomic_DNA"/>
</dbReference>
<keyword evidence="6 12" id="KW-0479">Metal-binding</keyword>
<dbReference type="Pfam" id="PF08275">
    <property type="entry name" value="DNAG_N"/>
    <property type="match status" value="1"/>
</dbReference>
<evidence type="ECO:0000256" key="6">
    <source>
        <dbReference type="ARBA" id="ARBA00022723"/>
    </source>
</evidence>
<evidence type="ECO:0000256" key="8">
    <source>
        <dbReference type="ARBA" id="ARBA00022833"/>
    </source>
</evidence>
<evidence type="ECO:0000313" key="18">
    <source>
        <dbReference type="Proteomes" id="UP000221538"/>
    </source>
</evidence>
<dbReference type="GO" id="GO:0005737">
    <property type="term" value="C:cytoplasm"/>
    <property type="evidence" value="ECO:0007669"/>
    <property type="project" value="TreeGrafter"/>
</dbReference>
<comment type="function">
    <text evidence="12 13">RNA polymerase that catalyzes the synthesis of short RNA molecules used as primers for DNA polymerase during DNA replication.</text>
</comment>
<dbReference type="FunFam" id="3.40.1360.10:FF:000002">
    <property type="entry name" value="DNA primase"/>
    <property type="match status" value="1"/>
</dbReference>
<dbReference type="InterPro" id="IPR006295">
    <property type="entry name" value="DNA_primase_DnaG"/>
</dbReference>
<evidence type="ECO:0000256" key="11">
    <source>
        <dbReference type="ARBA" id="ARBA00023163"/>
    </source>
</evidence>
<keyword evidence="7 12" id="KW-0863">Zinc-finger</keyword>
<dbReference type="HAMAP" id="MF_00974">
    <property type="entry name" value="DNA_primase_DnaG"/>
    <property type="match status" value="1"/>
</dbReference>
<reference evidence="17 18" key="1">
    <citation type="journal article" date="2013" name="Biodegradation">
        <title>Occurrence of 4-tert-butylphenol (4-t-BP) biodegradation in an aquatic sample caused by the presence of Spirodela polyrrhiza and isolation of a 4-t-BP-utilizing bacterium.</title>
        <authorList>
            <person name="Ogata Y."/>
            <person name="Toyama T."/>
            <person name="Yu N."/>
            <person name="Wang X."/>
            <person name="Sei K."/>
            <person name="Ike M."/>
        </authorList>
    </citation>
    <scope>NUCLEOTIDE SEQUENCE [LARGE SCALE GENOMIC DNA]</scope>
    <source>
        <strain evidence="17 18">OMI</strain>
    </source>
</reference>
<evidence type="ECO:0000256" key="10">
    <source>
        <dbReference type="ARBA" id="ARBA00023125"/>
    </source>
</evidence>
<comment type="caution">
    <text evidence="17">The sequence shown here is derived from an EMBL/GenBank/DDBJ whole genome shotgun (WGS) entry which is preliminary data.</text>
</comment>
<keyword evidence="9" id="KW-0460">Magnesium</keyword>
<comment type="domain">
    <text evidence="12">Contains an N-terminal zinc-binding domain, a central core domain that contains the primase activity, and a C-terminal DnaB-binding domain.</text>
</comment>
<dbReference type="FunFam" id="3.90.580.10:FF:000001">
    <property type="entry name" value="DNA primase"/>
    <property type="match status" value="1"/>
</dbReference>
<dbReference type="GO" id="GO:0000428">
    <property type="term" value="C:DNA-directed RNA polymerase complex"/>
    <property type="evidence" value="ECO:0007669"/>
    <property type="project" value="UniProtKB-KW"/>
</dbReference>
<comment type="catalytic activity">
    <reaction evidence="12">
        <text>ssDNA + n NTP = ssDNA/pppN(pN)n-1 hybrid + (n-1) diphosphate.</text>
        <dbReference type="EC" id="2.7.7.101"/>
    </reaction>
</comment>
<evidence type="ECO:0000256" key="3">
    <source>
        <dbReference type="ARBA" id="ARBA00022679"/>
    </source>
</evidence>
<keyword evidence="8 12" id="KW-0862">Zinc</keyword>
<dbReference type="Pfam" id="PF01807">
    <property type="entry name" value="Zn_ribbon_DnaG"/>
    <property type="match status" value="1"/>
</dbReference>
<evidence type="ECO:0000313" key="17">
    <source>
        <dbReference type="EMBL" id="GAY21608.1"/>
    </source>
</evidence>
<evidence type="ECO:0000256" key="5">
    <source>
        <dbReference type="ARBA" id="ARBA00022705"/>
    </source>
</evidence>
<dbReference type="CDD" id="cd03364">
    <property type="entry name" value="TOPRIM_DnaG_primases"/>
    <property type="match status" value="1"/>
</dbReference>
<dbReference type="GO" id="GO:0003899">
    <property type="term" value="F:DNA-directed RNA polymerase activity"/>
    <property type="evidence" value="ECO:0007669"/>
    <property type="project" value="UniProtKB-UniRule"/>
</dbReference>
<dbReference type="Gene3D" id="3.40.1360.10">
    <property type="match status" value="1"/>
</dbReference>
<dbReference type="InterPro" id="IPR006171">
    <property type="entry name" value="TOPRIM_dom"/>
</dbReference>
<keyword evidence="5 12" id="KW-0235">DNA replication</keyword>
<dbReference type="GO" id="GO:0003677">
    <property type="term" value="F:DNA binding"/>
    <property type="evidence" value="ECO:0007669"/>
    <property type="project" value="UniProtKB-KW"/>
</dbReference>
<accession>A0A292ZES1</accession>